<dbReference type="CDD" id="cd04394">
    <property type="entry name" value="RhoGAP-ARHGAP11A"/>
    <property type="match status" value="1"/>
</dbReference>
<evidence type="ECO:0000313" key="3">
    <source>
        <dbReference type="Ensembl" id="ENSSFOP00015014493.2"/>
    </source>
</evidence>
<dbReference type="Proteomes" id="UP000694397">
    <property type="component" value="Chromosome 15"/>
</dbReference>
<dbReference type="PROSITE" id="PS50238">
    <property type="entry name" value="RHOGAP"/>
    <property type="match status" value="1"/>
</dbReference>
<gene>
    <name evidence="3" type="primary">ARHGAP11A</name>
</gene>
<dbReference type="PANTHER" id="PTHR15670">
    <property type="entry name" value="RHO GTPASE ACTIVATING PROTEIN 11A"/>
    <property type="match status" value="1"/>
</dbReference>
<dbReference type="InterPro" id="IPR000198">
    <property type="entry name" value="RhoGAP_dom"/>
</dbReference>
<feature type="region of interest" description="Disordered" evidence="1">
    <location>
        <begin position="310"/>
        <end position="339"/>
    </location>
</feature>
<keyword evidence="4" id="KW-1185">Reference proteome</keyword>
<dbReference type="OrthoDB" id="410651at2759"/>
<evidence type="ECO:0000259" key="2">
    <source>
        <dbReference type="PROSITE" id="PS50238"/>
    </source>
</evidence>
<dbReference type="SMART" id="SM00324">
    <property type="entry name" value="RhoGAP"/>
    <property type="match status" value="1"/>
</dbReference>
<feature type="domain" description="Rho-GAP" evidence="2">
    <location>
        <begin position="4"/>
        <end position="194"/>
    </location>
</feature>
<name>A0A8C9RA98_SCLFO</name>
<dbReference type="GeneTree" id="ENSGT00940000155312"/>
<dbReference type="InterPro" id="IPR042869">
    <property type="entry name" value="ARHGAP11A/B"/>
</dbReference>
<dbReference type="InterPro" id="IPR008936">
    <property type="entry name" value="Rho_GTPase_activation_prot"/>
</dbReference>
<protein>
    <submittedName>
        <fullName evidence="3">Rho GTPase activating protein 11A</fullName>
    </submittedName>
</protein>
<sequence>VFGVPLENLEHCTTAEYGTVPCFLVDACTSLKEHIHTEGLFRKSGSVIRLKALRAKLDQGEDCISSALPCDLAGLLKQFFRDLPDPILPTELQEAMLKAQQLPAAEDRASALQLLSCVLPDRNSHTLRYFFNFLKDVSQRCEENKMDSSNLSVIFAPNLLHNEGTEKMSASTERRLKLQAAVVHFYIENAQEFGVVPQFILEKIPGMVGCEMDLVSPLPCTVEDGETDSGVKKRQRRSLGVFSSATPVMLTPNAKRKLPPESGHSYGFSNKKKKSIKKNLGLELLPNSLFSSSSTPGSGCLDSSPCISLDSSQNASVGRTRRPSATSARRKSKRMSGKHVCRVESGKAGCFSPKVTKKDAVRKSLRLRFSLGKSSRDPNVISHSLLGPKGSEAIGWRLATQDITTSFVFSKETPFSPAVLRDKNHISKSEDNLLTPQCDSAAHQTSWNGARPNGTKPFGSDAYLGTPVGMSFKNNYFSEPTLGPGKLPNAGNTPKHLCCVTSAESLHSDSSIIEDSTLTGSTLLKVKNAFAESSSNLCLIIKDHSAPTAKEMRSEVIDTVLLQESPLKPEVKQIFKSPSQRESQIHDQNITLNQLEITPLTPLHIDSALFEVQPLADSSEEEDILLQSGNEAVACMPDQLNCSRLVEALDIGSPLPFKQTMSINVQSKQSTPCRSNLQVSEQLGQMGKAAKSPAPKAHLSNSSNVLGTLESRLRVADHIKWFNTLTLDSPKTKAVRSPLKFQRIPVRQSVRRINSLLASKASGGPTKPASPIVKSLSLETGLLAAGAGPMVTCLENEAKGPREVAPRRFGSTSQQVRHCVLDDVTNKVHQKMKGDPSLTGKGNTTSYVGISEKLLLRQASAKDTCHYKGSPKNPLAECRLLSAMKPIDL</sequence>
<dbReference type="SUPFAM" id="SSF48350">
    <property type="entry name" value="GTPase activation domain, GAP"/>
    <property type="match status" value="1"/>
</dbReference>
<reference evidence="3" key="2">
    <citation type="submission" date="2025-08" db="UniProtKB">
        <authorList>
            <consortium name="Ensembl"/>
        </authorList>
    </citation>
    <scope>IDENTIFICATION</scope>
</reference>
<evidence type="ECO:0000256" key="1">
    <source>
        <dbReference type="SAM" id="MobiDB-lite"/>
    </source>
</evidence>
<dbReference type="Ensembl" id="ENSSFOT00015014666.2">
    <property type="protein sequence ID" value="ENSSFOP00015014493.2"/>
    <property type="gene ID" value="ENSSFOG00015009334.2"/>
</dbReference>
<evidence type="ECO:0000313" key="4">
    <source>
        <dbReference type="Proteomes" id="UP000694397"/>
    </source>
</evidence>
<dbReference type="AlphaFoldDB" id="A0A8C9RA98"/>
<feature type="compositionally biased region" description="Basic residues" evidence="1">
    <location>
        <begin position="328"/>
        <end position="339"/>
    </location>
</feature>
<dbReference type="GO" id="GO:0005096">
    <property type="term" value="F:GTPase activator activity"/>
    <property type="evidence" value="ECO:0007669"/>
    <property type="project" value="TreeGrafter"/>
</dbReference>
<dbReference type="GO" id="GO:0007165">
    <property type="term" value="P:signal transduction"/>
    <property type="evidence" value="ECO:0007669"/>
    <property type="project" value="InterPro"/>
</dbReference>
<organism evidence="3 4">
    <name type="scientific">Scleropages formosus</name>
    <name type="common">Asian bonytongue</name>
    <name type="synonym">Osteoglossum formosum</name>
    <dbReference type="NCBI Taxonomy" id="113540"/>
    <lineage>
        <taxon>Eukaryota</taxon>
        <taxon>Metazoa</taxon>
        <taxon>Chordata</taxon>
        <taxon>Craniata</taxon>
        <taxon>Vertebrata</taxon>
        <taxon>Euteleostomi</taxon>
        <taxon>Actinopterygii</taxon>
        <taxon>Neopterygii</taxon>
        <taxon>Teleostei</taxon>
        <taxon>Osteoglossocephala</taxon>
        <taxon>Osteoglossomorpha</taxon>
        <taxon>Osteoglossiformes</taxon>
        <taxon>Osteoglossidae</taxon>
        <taxon>Scleropages</taxon>
    </lineage>
</organism>
<accession>A0A8C9RA98</accession>
<reference evidence="3 4" key="1">
    <citation type="submission" date="2019-04" db="EMBL/GenBank/DDBJ databases">
        <authorList>
            <consortium name="Wellcome Sanger Institute Data Sharing"/>
        </authorList>
    </citation>
    <scope>NUCLEOTIDE SEQUENCE [LARGE SCALE GENOMIC DNA]</scope>
</reference>
<reference evidence="3" key="3">
    <citation type="submission" date="2025-09" db="UniProtKB">
        <authorList>
            <consortium name="Ensembl"/>
        </authorList>
    </citation>
    <scope>IDENTIFICATION</scope>
</reference>
<dbReference type="PANTHER" id="PTHR15670:SF4">
    <property type="entry name" value="RHO GTPASE-ACTIVATING PROTEIN 11A"/>
    <property type="match status" value="1"/>
</dbReference>
<dbReference type="Pfam" id="PF00620">
    <property type="entry name" value="RhoGAP"/>
    <property type="match status" value="1"/>
</dbReference>
<proteinExistence type="predicted"/>
<dbReference type="Gene3D" id="1.10.555.10">
    <property type="entry name" value="Rho GTPase activation protein"/>
    <property type="match status" value="1"/>
</dbReference>